<feature type="transmembrane region" description="Helical" evidence="1">
    <location>
        <begin position="315"/>
        <end position="333"/>
    </location>
</feature>
<proteinExistence type="predicted"/>
<evidence type="ECO:0000313" key="2">
    <source>
        <dbReference type="EMBL" id="KAK0401450.1"/>
    </source>
</evidence>
<keyword evidence="1" id="KW-0472">Membrane</keyword>
<sequence length="336" mass="38460">MTYQTDLWGTMLVVHTAVRLGIAILSLILASASLHLRKKSKRLLVGCLGAQIVSCIFYCIAMTLTQSVFTLCFFWSPIFKWYSAERTIFYAIWDNMTNYMDINEIYVDEATDLALKDYIGNLSNMLTSSDILAEWKMTAYTRSSRAYLYVSQDLEKSSENIVSLGTALLALDRMILMANPVWYKMKKVSRKLALSNAFVSTVLVSFLVITATTDAIINPYLSDWHYDLNLNYLNRIYSGFNHLEIVISIIFCVQFSLYAGKQSNGILPSQTRQTNQITLFQVLSLIAFVMFPFYAPKIFGFRHIWISVLVGKKSTFFALHVLLTSTFTWFKLWKSS</sequence>
<feature type="transmembrane region" description="Helical" evidence="1">
    <location>
        <begin position="194"/>
        <end position="217"/>
    </location>
</feature>
<gene>
    <name evidence="2" type="ORF">QR680_015791</name>
</gene>
<protein>
    <submittedName>
        <fullName evidence="2">Uncharacterized protein</fullName>
    </submittedName>
</protein>
<feature type="transmembrane region" description="Helical" evidence="1">
    <location>
        <begin position="161"/>
        <end position="182"/>
    </location>
</feature>
<name>A0AA39LLH5_9BILA</name>
<feature type="transmembrane region" description="Helical" evidence="1">
    <location>
        <begin position="43"/>
        <end position="76"/>
    </location>
</feature>
<reference evidence="2" key="1">
    <citation type="submission" date="2023-06" db="EMBL/GenBank/DDBJ databases">
        <title>Genomic analysis of the entomopathogenic nematode Steinernema hermaphroditum.</title>
        <authorList>
            <person name="Schwarz E.M."/>
            <person name="Heppert J.K."/>
            <person name="Baniya A."/>
            <person name="Schwartz H.T."/>
            <person name="Tan C.-H."/>
            <person name="Antoshechkin I."/>
            <person name="Sternberg P.W."/>
            <person name="Goodrich-Blair H."/>
            <person name="Dillman A.R."/>
        </authorList>
    </citation>
    <scope>NUCLEOTIDE SEQUENCE</scope>
    <source>
        <strain evidence="2">PS9179</strain>
        <tissue evidence="2">Whole animal</tissue>
    </source>
</reference>
<keyword evidence="1" id="KW-0812">Transmembrane</keyword>
<evidence type="ECO:0000313" key="3">
    <source>
        <dbReference type="Proteomes" id="UP001175271"/>
    </source>
</evidence>
<accession>A0AA39LLH5</accession>
<evidence type="ECO:0000256" key="1">
    <source>
        <dbReference type="SAM" id="Phobius"/>
    </source>
</evidence>
<keyword evidence="1" id="KW-1133">Transmembrane helix</keyword>
<keyword evidence="3" id="KW-1185">Reference proteome</keyword>
<dbReference type="EMBL" id="JAUCMV010000004">
    <property type="protein sequence ID" value="KAK0401450.1"/>
    <property type="molecule type" value="Genomic_DNA"/>
</dbReference>
<comment type="caution">
    <text evidence="2">The sequence shown here is derived from an EMBL/GenBank/DDBJ whole genome shotgun (WGS) entry which is preliminary data.</text>
</comment>
<feature type="transmembrane region" description="Helical" evidence="1">
    <location>
        <begin position="237"/>
        <end position="257"/>
    </location>
</feature>
<feature type="transmembrane region" description="Helical" evidence="1">
    <location>
        <begin position="277"/>
        <end position="295"/>
    </location>
</feature>
<organism evidence="2 3">
    <name type="scientific">Steinernema hermaphroditum</name>
    <dbReference type="NCBI Taxonomy" id="289476"/>
    <lineage>
        <taxon>Eukaryota</taxon>
        <taxon>Metazoa</taxon>
        <taxon>Ecdysozoa</taxon>
        <taxon>Nematoda</taxon>
        <taxon>Chromadorea</taxon>
        <taxon>Rhabditida</taxon>
        <taxon>Tylenchina</taxon>
        <taxon>Panagrolaimomorpha</taxon>
        <taxon>Strongyloidoidea</taxon>
        <taxon>Steinernematidae</taxon>
        <taxon>Steinernema</taxon>
    </lineage>
</organism>
<dbReference type="AlphaFoldDB" id="A0AA39LLH5"/>
<feature type="transmembrane region" description="Helical" evidence="1">
    <location>
        <begin position="12"/>
        <end position="36"/>
    </location>
</feature>
<dbReference type="Proteomes" id="UP001175271">
    <property type="component" value="Unassembled WGS sequence"/>
</dbReference>